<dbReference type="Gene3D" id="2.60.120.10">
    <property type="entry name" value="Jelly Rolls"/>
    <property type="match status" value="1"/>
</dbReference>
<dbReference type="InterPro" id="IPR037923">
    <property type="entry name" value="HTH-like"/>
</dbReference>
<protein>
    <submittedName>
        <fullName evidence="5">AraC family transcriptional regulator</fullName>
    </submittedName>
</protein>
<dbReference type="Gene3D" id="1.10.10.60">
    <property type="entry name" value="Homeodomain-like"/>
    <property type="match status" value="2"/>
</dbReference>
<dbReference type="InterPro" id="IPR003313">
    <property type="entry name" value="AraC-bd"/>
</dbReference>
<dbReference type="PANTHER" id="PTHR43280">
    <property type="entry name" value="ARAC-FAMILY TRANSCRIPTIONAL REGULATOR"/>
    <property type="match status" value="1"/>
</dbReference>
<accession>A0A9D2IU31</accession>
<dbReference type="Proteomes" id="UP000824041">
    <property type="component" value="Unassembled WGS sequence"/>
</dbReference>
<feature type="domain" description="HTH araC/xylS-type" evidence="4">
    <location>
        <begin position="275"/>
        <end position="372"/>
    </location>
</feature>
<evidence type="ECO:0000313" key="6">
    <source>
        <dbReference type="Proteomes" id="UP000824041"/>
    </source>
</evidence>
<keyword evidence="1" id="KW-0805">Transcription regulation</keyword>
<dbReference type="InterPro" id="IPR009057">
    <property type="entry name" value="Homeodomain-like_sf"/>
</dbReference>
<keyword evidence="3" id="KW-0804">Transcription</keyword>
<dbReference type="SMART" id="SM00342">
    <property type="entry name" value="HTH_ARAC"/>
    <property type="match status" value="1"/>
</dbReference>
<evidence type="ECO:0000259" key="4">
    <source>
        <dbReference type="PROSITE" id="PS01124"/>
    </source>
</evidence>
<gene>
    <name evidence="5" type="ORF">IAA21_10245</name>
</gene>
<dbReference type="PROSITE" id="PS01124">
    <property type="entry name" value="HTH_ARAC_FAMILY_2"/>
    <property type="match status" value="1"/>
</dbReference>
<evidence type="ECO:0000256" key="3">
    <source>
        <dbReference type="ARBA" id="ARBA00023163"/>
    </source>
</evidence>
<comment type="caution">
    <text evidence="5">The sequence shown here is derived from an EMBL/GenBank/DDBJ whole genome shotgun (WGS) entry which is preliminary data.</text>
</comment>
<organism evidence="5 6">
    <name type="scientific">Candidatus Blautia faecigallinarum</name>
    <dbReference type="NCBI Taxonomy" id="2838488"/>
    <lineage>
        <taxon>Bacteria</taxon>
        <taxon>Bacillati</taxon>
        <taxon>Bacillota</taxon>
        <taxon>Clostridia</taxon>
        <taxon>Lachnospirales</taxon>
        <taxon>Lachnospiraceae</taxon>
        <taxon>Blautia</taxon>
    </lineage>
</organism>
<evidence type="ECO:0000256" key="2">
    <source>
        <dbReference type="ARBA" id="ARBA00023125"/>
    </source>
</evidence>
<dbReference type="InterPro" id="IPR018060">
    <property type="entry name" value="HTH_AraC"/>
</dbReference>
<reference evidence="5" key="1">
    <citation type="journal article" date="2021" name="PeerJ">
        <title>Extensive microbial diversity within the chicken gut microbiome revealed by metagenomics and culture.</title>
        <authorList>
            <person name="Gilroy R."/>
            <person name="Ravi A."/>
            <person name="Getino M."/>
            <person name="Pursley I."/>
            <person name="Horton D.L."/>
            <person name="Alikhan N.F."/>
            <person name="Baker D."/>
            <person name="Gharbi K."/>
            <person name="Hall N."/>
            <person name="Watson M."/>
            <person name="Adriaenssens E.M."/>
            <person name="Foster-Nyarko E."/>
            <person name="Jarju S."/>
            <person name="Secka A."/>
            <person name="Antonio M."/>
            <person name="Oren A."/>
            <person name="Chaudhuri R.R."/>
            <person name="La Ragione R."/>
            <person name="Hildebrand F."/>
            <person name="Pallen M.J."/>
        </authorList>
    </citation>
    <scope>NUCLEOTIDE SEQUENCE</scope>
    <source>
        <strain evidence="5">14324</strain>
    </source>
</reference>
<evidence type="ECO:0000313" key="5">
    <source>
        <dbReference type="EMBL" id="HIZ23159.1"/>
    </source>
</evidence>
<dbReference type="AlphaFoldDB" id="A0A9D2IU31"/>
<dbReference type="PANTHER" id="PTHR43280:SF28">
    <property type="entry name" value="HTH-TYPE TRANSCRIPTIONAL ACTIVATOR RHAS"/>
    <property type="match status" value="1"/>
</dbReference>
<dbReference type="Pfam" id="PF12833">
    <property type="entry name" value="HTH_18"/>
    <property type="match status" value="1"/>
</dbReference>
<dbReference type="GO" id="GO:0003700">
    <property type="term" value="F:DNA-binding transcription factor activity"/>
    <property type="evidence" value="ECO:0007669"/>
    <property type="project" value="InterPro"/>
</dbReference>
<keyword evidence="2" id="KW-0238">DNA-binding</keyword>
<dbReference type="EMBL" id="DXBU01000137">
    <property type="protein sequence ID" value="HIZ23159.1"/>
    <property type="molecule type" value="Genomic_DNA"/>
</dbReference>
<evidence type="ECO:0000256" key="1">
    <source>
        <dbReference type="ARBA" id="ARBA00023015"/>
    </source>
</evidence>
<sequence length="375" mass="43710">MSCRICDTRDKRPEPAGDCSQLSQLAGGFCPRHLTIMKRNGDVHLKREELDQYLRQYTPLEREFLKVHSDEEAWKLNQKQCYQKVDGDAYLFESSQFMKSGDKITLNRQERFNTVHPHKHDYIELCYVWSGVCYQTIEGKKVITRQGDVCIFDTQAVHSIEAAKENDILVNIMMRREFFDAAFLSRMTKQGIVSEFLVDAVTKSRQKKHYLYFPAHDNIRVREIVEQTLMEYLNQDLGVEEALESYMILLFTELLRTLRNVSGDKDSMALEVQVLELLAYIEENYEHCTLSDMGKAFGMHGNYLTAFLKEKTGRSFVEHVQEQKLKKARALLENTDIPIAELVPLCGYNNMNFFYKKFKESAGCTPAQYRKHQRA</sequence>
<dbReference type="GO" id="GO:0043565">
    <property type="term" value="F:sequence-specific DNA binding"/>
    <property type="evidence" value="ECO:0007669"/>
    <property type="project" value="InterPro"/>
</dbReference>
<proteinExistence type="predicted"/>
<dbReference type="SUPFAM" id="SSF46689">
    <property type="entry name" value="Homeodomain-like"/>
    <property type="match status" value="1"/>
</dbReference>
<name>A0A9D2IU31_9FIRM</name>
<dbReference type="Pfam" id="PF02311">
    <property type="entry name" value="AraC_binding"/>
    <property type="match status" value="1"/>
</dbReference>
<dbReference type="SUPFAM" id="SSF51215">
    <property type="entry name" value="Regulatory protein AraC"/>
    <property type="match status" value="1"/>
</dbReference>
<dbReference type="InterPro" id="IPR014710">
    <property type="entry name" value="RmlC-like_jellyroll"/>
</dbReference>
<reference evidence="5" key="2">
    <citation type="submission" date="2021-04" db="EMBL/GenBank/DDBJ databases">
        <authorList>
            <person name="Gilroy R."/>
        </authorList>
    </citation>
    <scope>NUCLEOTIDE SEQUENCE</scope>
    <source>
        <strain evidence="5">14324</strain>
    </source>
</reference>